<feature type="transmembrane region" description="Helical" evidence="1">
    <location>
        <begin position="7"/>
        <end position="26"/>
    </location>
</feature>
<keyword evidence="1" id="KW-1133">Transmembrane helix</keyword>
<evidence type="ECO:0008006" key="4">
    <source>
        <dbReference type="Google" id="ProtNLM"/>
    </source>
</evidence>
<evidence type="ECO:0000313" key="3">
    <source>
        <dbReference type="Proteomes" id="UP000231701"/>
    </source>
</evidence>
<evidence type="ECO:0000313" key="2">
    <source>
        <dbReference type="EMBL" id="ATX79080.1"/>
    </source>
</evidence>
<dbReference type="Proteomes" id="UP000231701">
    <property type="component" value="Chromosome"/>
</dbReference>
<name>A0A2K8KW50_MARES</name>
<keyword evidence="1" id="KW-0812">Transmembrane</keyword>
<proteinExistence type="predicted"/>
<dbReference type="KEGG" id="maes:Ga0123461_0654"/>
<dbReference type="AlphaFoldDB" id="A0A2K8KW50"/>
<accession>A0A2K8KW50</accession>
<dbReference type="OrthoDB" id="1467821at2"/>
<evidence type="ECO:0000256" key="1">
    <source>
        <dbReference type="SAM" id="Phobius"/>
    </source>
</evidence>
<organism evidence="2 3">
    <name type="scientific">Mariprofundus aestuarium</name>
    <dbReference type="NCBI Taxonomy" id="1921086"/>
    <lineage>
        <taxon>Bacteria</taxon>
        <taxon>Pseudomonadati</taxon>
        <taxon>Pseudomonadota</taxon>
        <taxon>Candidatius Mariprofundia</taxon>
        <taxon>Mariprofundales</taxon>
        <taxon>Mariprofundaceae</taxon>
        <taxon>Mariprofundus</taxon>
    </lineage>
</organism>
<dbReference type="RefSeq" id="WP_100277012.1">
    <property type="nucleotide sequence ID" value="NZ_CP018799.1"/>
</dbReference>
<gene>
    <name evidence="2" type="ORF">Ga0123461_0654</name>
</gene>
<protein>
    <recommendedName>
        <fullName evidence="4">RND transporter</fullName>
    </recommendedName>
</protein>
<keyword evidence="3" id="KW-1185">Reference proteome</keyword>
<feature type="transmembrane region" description="Helical" evidence="1">
    <location>
        <begin position="46"/>
        <end position="66"/>
    </location>
</feature>
<dbReference type="EMBL" id="CP018799">
    <property type="protein sequence ID" value="ATX79080.1"/>
    <property type="molecule type" value="Genomic_DNA"/>
</dbReference>
<keyword evidence="1" id="KW-0472">Membrane</keyword>
<sequence>MKWLDELPWFALIAIAVLMAMLPFEPEPHLSEKLKMLADGTLTKPIDIFDLFWHLLPCILLVLKFVRSRKQESAD</sequence>
<reference evidence="2 3" key="1">
    <citation type="submission" date="2016-12" db="EMBL/GenBank/DDBJ databases">
        <title>Isolation and genomic insights into novel planktonic Zetaproteobacteria from stratified waters of the Chesapeake Bay.</title>
        <authorList>
            <person name="McAllister S.M."/>
            <person name="Kato S."/>
            <person name="Chan C.S."/>
            <person name="Chiu B.K."/>
            <person name="Field E.K."/>
        </authorList>
    </citation>
    <scope>NUCLEOTIDE SEQUENCE [LARGE SCALE GENOMIC DNA]</scope>
    <source>
        <strain evidence="2 3">CP-5</strain>
    </source>
</reference>